<keyword evidence="1" id="KW-1185">Reference proteome</keyword>
<evidence type="ECO:0000313" key="2">
    <source>
        <dbReference type="RefSeq" id="XP_025025754.1"/>
    </source>
</evidence>
<gene>
    <name evidence="2" type="primary">LOC112541269</name>
</gene>
<reference evidence="2" key="1">
    <citation type="submission" date="2025-08" db="UniProtKB">
        <authorList>
            <consortium name="RefSeq"/>
        </authorList>
    </citation>
    <scope>IDENTIFICATION</scope>
    <source>
        <tissue evidence="2">Liver</tissue>
    </source>
</reference>
<dbReference type="OrthoDB" id="9031638at2759"/>
<sequence length="218" mass="24311">QQWKKRNCTRGAFNVIATTGSMKLQKRTNLTHKFSDSGGRFWEELSINLDHSTNFSKYLGHQSANFSVTDLIEELKIEDLNSLPLSAAWLPSTESHNDIDMEPTNDLQTANESFHTEMMINLPQRYSRTSELSKGLGTFTDAAGLISDHSLLMDVEFSESTGLSSNPVVTPLPQPLLAGSDGDIVMHDETMIRKSKGMPILERVGETLRQKKLRATQA</sequence>
<dbReference type="KEGG" id="pbi:112541269"/>
<protein>
    <submittedName>
        <fullName evidence="2">Uncharacterized protein LOC112541269</fullName>
    </submittedName>
</protein>
<dbReference type="AlphaFoldDB" id="A0A9F5J334"/>
<accession>A0A9F5J334</accession>
<name>A0A9F5J334_PYTBI</name>
<proteinExistence type="predicted"/>
<evidence type="ECO:0000313" key="1">
    <source>
        <dbReference type="Proteomes" id="UP000695026"/>
    </source>
</evidence>
<dbReference type="OMA" id="TANESFH"/>
<feature type="non-terminal residue" evidence="2">
    <location>
        <position position="1"/>
    </location>
</feature>
<dbReference type="GeneID" id="112541269"/>
<dbReference type="RefSeq" id="XP_025025754.1">
    <property type="nucleotide sequence ID" value="XM_025169986.1"/>
</dbReference>
<dbReference type="Proteomes" id="UP000695026">
    <property type="component" value="Unplaced"/>
</dbReference>
<organism evidence="1 2">
    <name type="scientific">Python bivittatus</name>
    <name type="common">Burmese python</name>
    <name type="synonym">Python molurus bivittatus</name>
    <dbReference type="NCBI Taxonomy" id="176946"/>
    <lineage>
        <taxon>Eukaryota</taxon>
        <taxon>Metazoa</taxon>
        <taxon>Chordata</taxon>
        <taxon>Craniata</taxon>
        <taxon>Vertebrata</taxon>
        <taxon>Euteleostomi</taxon>
        <taxon>Lepidosauria</taxon>
        <taxon>Squamata</taxon>
        <taxon>Bifurcata</taxon>
        <taxon>Unidentata</taxon>
        <taxon>Episquamata</taxon>
        <taxon>Toxicofera</taxon>
        <taxon>Serpentes</taxon>
        <taxon>Henophidia</taxon>
        <taxon>Pythonidae</taxon>
        <taxon>Python</taxon>
    </lineage>
</organism>